<feature type="transmembrane region" description="Helical" evidence="1">
    <location>
        <begin position="33"/>
        <end position="53"/>
    </location>
</feature>
<sequence length="113" mass="13017">MFISSQNLLIYIGCLSMILKEIVSIIVSILLNTHLICLPLSTDYIFFWFYCNFRLKISKLCKNSAIYCIFRKMLDVQATLLSPKIYVCKKSAMCLHIKGVWIAGMCINTTEFT</sequence>
<evidence type="ECO:0000256" key="1">
    <source>
        <dbReference type="SAM" id="Phobius"/>
    </source>
</evidence>
<name>A0A3M7SH84_BRAPC</name>
<accession>A0A3M7SH84</accession>
<keyword evidence="1" id="KW-0472">Membrane</keyword>
<proteinExistence type="predicted"/>
<reference evidence="2 3" key="1">
    <citation type="journal article" date="2018" name="Sci. Rep.">
        <title>Genomic signatures of local adaptation to the degree of environmental predictability in rotifers.</title>
        <authorList>
            <person name="Franch-Gras L."/>
            <person name="Hahn C."/>
            <person name="Garcia-Roger E.M."/>
            <person name="Carmona M.J."/>
            <person name="Serra M."/>
            <person name="Gomez A."/>
        </authorList>
    </citation>
    <scope>NUCLEOTIDE SEQUENCE [LARGE SCALE GENOMIC DNA]</scope>
    <source>
        <strain evidence="2">HYR1</strain>
    </source>
</reference>
<evidence type="ECO:0000313" key="3">
    <source>
        <dbReference type="Proteomes" id="UP000276133"/>
    </source>
</evidence>
<organism evidence="2 3">
    <name type="scientific">Brachionus plicatilis</name>
    <name type="common">Marine rotifer</name>
    <name type="synonym">Brachionus muelleri</name>
    <dbReference type="NCBI Taxonomy" id="10195"/>
    <lineage>
        <taxon>Eukaryota</taxon>
        <taxon>Metazoa</taxon>
        <taxon>Spiralia</taxon>
        <taxon>Gnathifera</taxon>
        <taxon>Rotifera</taxon>
        <taxon>Eurotatoria</taxon>
        <taxon>Monogononta</taxon>
        <taxon>Pseudotrocha</taxon>
        <taxon>Ploima</taxon>
        <taxon>Brachionidae</taxon>
        <taxon>Brachionus</taxon>
    </lineage>
</organism>
<comment type="caution">
    <text evidence="2">The sequence shown here is derived from an EMBL/GenBank/DDBJ whole genome shotgun (WGS) entry which is preliminary data.</text>
</comment>
<dbReference type="EMBL" id="REGN01001377">
    <property type="protein sequence ID" value="RNA35045.1"/>
    <property type="molecule type" value="Genomic_DNA"/>
</dbReference>
<dbReference type="Proteomes" id="UP000276133">
    <property type="component" value="Unassembled WGS sequence"/>
</dbReference>
<feature type="transmembrane region" description="Helical" evidence="1">
    <location>
        <begin position="7"/>
        <end position="27"/>
    </location>
</feature>
<evidence type="ECO:0000313" key="2">
    <source>
        <dbReference type="EMBL" id="RNA35045.1"/>
    </source>
</evidence>
<dbReference type="AlphaFoldDB" id="A0A3M7SH84"/>
<keyword evidence="1" id="KW-0812">Transmembrane</keyword>
<keyword evidence="1" id="KW-1133">Transmembrane helix</keyword>
<protein>
    <submittedName>
        <fullName evidence="2">Uncharacterized protein</fullName>
    </submittedName>
</protein>
<gene>
    <name evidence="2" type="ORF">BpHYR1_025680</name>
</gene>
<keyword evidence="3" id="KW-1185">Reference proteome</keyword>